<keyword evidence="14" id="KW-1133">Transmembrane helix</keyword>
<dbReference type="SMART" id="SM00564">
    <property type="entry name" value="PQQ"/>
    <property type="match status" value="3"/>
</dbReference>
<dbReference type="Gene3D" id="1.20.1440.180">
    <property type="entry name" value="KEN domain"/>
    <property type="match status" value="1"/>
</dbReference>
<evidence type="ECO:0000256" key="8">
    <source>
        <dbReference type="ARBA" id="ARBA00022729"/>
    </source>
</evidence>
<dbReference type="GO" id="GO:0005524">
    <property type="term" value="F:ATP binding"/>
    <property type="evidence" value="ECO:0007669"/>
    <property type="project" value="UniProtKB-KW"/>
</dbReference>
<feature type="region of interest" description="Disordered" evidence="19">
    <location>
        <begin position="490"/>
        <end position="527"/>
    </location>
</feature>
<dbReference type="GO" id="GO:0042802">
    <property type="term" value="F:identical protein binding"/>
    <property type="evidence" value="ECO:0007669"/>
    <property type="project" value="EnsemblFungi"/>
</dbReference>
<evidence type="ECO:0000313" key="23">
    <source>
        <dbReference type="EMBL" id="ODV89560.1"/>
    </source>
</evidence>
<dbReference type="PANTHER" id="PTHR13954">
    <property type="entry name" value="IRE1-RELATED"/>
    <property type="match status" value="1"/>
</dbReference>
<keyword evidence="15" id="KW-0472">Membrane</keyword>
<accession>A0A1E4TCS0</accession>
<keyword evidence="4" id="KW-0723">Serine/threonine-protein kinase</keyword>
<dbReference type="SUPFAM" id="SSF56112">
    <property type="entry name" value="Protein kinase-like (PK-like)"/>
    <property type="match status" value="1"/>
</dbReference>
<organism evidence="23 24">
    <name type="scientific">Tortispora caseinolytica NRRL Y-17796</name>
    <dbReference type="NCBI Taxonomy" id="767744"/>
    <lineage>
        <taxon>Eukaryota</taxon>
        <taxon>Fungi</taxon>
        <taxon>Dikarya</taxon>
        <taxon>Ascomycota</taxon>
        <taxon>Saccharomycotina</taxon>
        <taxon>Trigonopsidomycetes</taxon>
        <taxon>Trigonopsidales</taxon>
        <taxon>Trigonopsidaceae</taxon>
        <taxon>Tortispora</taxon>
    </lineage>
</organism>
<dbReference type="AlphaFoldDB" id="A0A1E4TCS0"/>
<dbReference type="GO" id="GO:1990332">
    <property type="term" value="C:Ire1 complex"/>
    <property type="evidence" value="ECO:0007669"/>
    <property type="project" value="EnsemblFungi"/>
</dbReference>
<dbReference type="InterPro" id="IPR000719">
    <property type="entry name" value="Prot_kinase_dom"/>
</dbReference>
<keyword evidence="11" id="KW-0378">Hydrolase</keyword>
<dbReference type="GO" id="GO:0051082">
    <property type="term" value="F:unfolded protein binding"/>
    <property type="evidence" value="ECO:0007669"/>
    <property type="project" value="EnsemblFungi"/>
</dbReference>
<dbReference type="EC" id="2.7.11.1" evidence="3"/>
<dbReference type="GO" id="GO:0004674">
    <property type="term" value="F:protein serine/threonine kinase activity"/>
    <property type="evidence" value="ECO:0007669"/>
    <property type="project" value="UniProtKB-KW"/>
</dbReference>
<evidence type="ECO:0000259" key="22">
    <source>
        <dbReference type="PROSITE" id="PS51392"/>
    </source>
</evidence>
<dbReference type="EMBL" id="KV453843">
    <property type="protein sequence ID" value="ODV89560.1"/>
    <property type="molecule type" value="Genomic_DNA"/>
</dbReference>
<dbReference type="GO" id="GO:0006397">
    <property type="term" value="P:mRNA processing"/>
    <property type="evidence" value="ECO:0007669"/>
    <property type="project" value="InterPro"/>
</dbReference>
<dbReference type="CDD" id="cd10422">
    <property type="entry name" value="RNase_Ire1"/>
    <property type="match status" value="1"/>
</dbReference>
<keyword evidence="13" id="KW-0460">Magnesium</keyword>
<keyword evidence="5" id="KW-0808">Transferase</keyword>
<dbReference type="PANTHER" id="PTHR13954:SF6">
    <property type="entry name" value="NON-SPECIFIC SERINE_THREONINE PROTEIN KINASE"/>
    <property type="match status" value="1"/>
</dbReference>
<dbReference type="InterPro" id="IPR010513">
    <property type="entry name" value="KEN_dom"/>
</dbReference>
<evidence type="ECO:0000256" key="9">
    <source>
        <dbReference type="ARBA" id="ARBA00022741"/>
    </source>
</evidence>
<evidence type="ECO:0000256" key="4">
    <source>
        <dbReference type="ARBA" id="ARBA00022527"/>
    </source>
</evidence>
<evidence type="ECO:0000256" key="15">
    <source>
        <dbReference type="ARBA" id="ARBA00023136"/>
    </source>
</evidence>
<evidence type="ECO:0000313" key="24">
    <source>
        <dbReference type="Proteomes" id="UP000095023"/>
    </source>
</evidence>
<dbReference type="GO" id="GO:0034067">
    <property type="term" value="P:protein localization to Golgi apparatus"/>
    <property type="evidence" value="ECO:0007669"/>
    <property type="project" value="EnsemblFungi"/>
</dbReference>
<dbReference type="GO" id="GO:1990604">
    <property type="term" value="C:IRE1-TRAF2-ASK1 complex"/>
    <property type="evidence" value="ECO:0007669"/>
    <property type="project" value="TreeGrafter"/>
</dbReference>
<evidence type="ECO:0000256" key="6">
    <source>
        <dbReference type="ARBA" id="ARBA00022692"/>
    </source>
</evidence>
<dbReference type="SUPFAM" id="SSF50998">
    <property type="entry name" value="Quinoprotein alcohol dehydrogenase-like"/>
    <property type="match status" value="1"/>
</dbReference>
<dbReference type="InterPro" id="IPR011009">
    <property type="entry name" value="Kinase-like_dom_sf"/>
</dbReference>
<keyword evidence="8 20" id="KW-0732">Signal</keyword>
<keyword evidence="16" id="KW-0325">Glycoprotein</keyword>
<evidence type="ECO:0000256" key="13">
    <source>
        <dbReference type="ARBA" id="ARBA00022842"/>
    </source>
</evidence>
<dbReference type="SMART" id="SM00580">
    <property type="entry name" value="PUG"/>
    <property type="match status" value="1"/>
</dbReference>
<comment type="cofactor">
    <cofactor evidence="1">
        <name>Mg(2+)</name>
        <dbReference type="ChEBI" id="CHEBI:18420"/>
    </cofactor>
</comment>
<evidence type="ECO:0000256" key="3">
    <source>
        <dbReference type="ARBA" id="ARBA00012513"/>
    </source>
</evidence>
<dbReference type="Pfam" id="PF00069">
    <property type="entry name" value="Pkinase"/>
    <property type="match status" value="1"/>
</dbReference>
<keyword evidence="12" id="KW-0067">ATP-binding</keyword>
<dbReference type="FunFam" id="1.10.510.10:FF:000572">
    <property type="entry name" value="Serine/threonine-protein kinase/endoribonuclease IRE1"/>
    <property type="match status" value="1"/>
</dbReference>
<dbReference type="InterPro" id="IPR038357">
    <property type="entry name" value="KEN_sf"/>
</dbReference>
<evidence type="ECO:0000256" key="5">
    <source>
        <dbReference type="ARBA" id="ARBA00022679"/>
    </source>
</evidence>
<feature type="chain" id="PRO_5009163138" description="non-specific serine/threonine protein kinase" evidence="20">
    <location>
        <begin position="20"/>
        <end position="983"/>
    </location>
</feature>
<dbReference type="Gene3D" id="2.130.10.10">
    <property type="entry name" value="YVTN repeat-like/Quinoprotein amine dehydrogenase"/>
    <property type="match status" value="1"/>
</dbReference>
<comment type="catalytic activity">
    <reaction evidence="18">
        <text>L-seryl-[protein] + ATP = O-phospho-L-seryl-[protein] + ADP + H(+)</text>
        <dbReference type="Rhea" id="RHEA:17989"/>
        <dbReference type="Rhea" id="RHEA-COMP:9863"/>
        <dbReference type="Rhea" id="RHEA-COMP:11604"/>
        <dbReference type="ChEBI" id="CHEBI:15378"/>
        <dbReference type="ChEBI" id="CHEBI:29999"/>
        <dbReference type="ChEBI" id="CHEBI:30616"/>
        <dbReference type="ChEBI" id="CHEBI:83421"/>
        <dbReference type="ChEBI" id="CHEBI:456216"/>
        <dbReference type="EC" id="2.7.11.1"/>
    </reaction>
    <physiologicalReaction direction="left-to-right" evidence="18">
        <dbReference type="Rhea" id="RHEA:17990"/>
    </physiologicalReaction>
</comment>
<evidence type="ECO:0000256" key="16">
    <source>
        <dbReference type="ARBA" id="ARBA00023180"/>
    </source>
</evidence>
<dbReference type="InterPro" id="IPR011047">
    <property type="entry name" value="Quinoprotein_ADH-like_sf"/>
</dbReference>
<name>A0A1E4TCS0_9ASCO</name>
<keyword evidence="9" id="KW-0547">Nucleotide-binding</keyword>
<evidence type="ECO:0000256" key="18">
    <source>
        <dbReference type="ARBA" id="ARBA00048977"/>
    </source>
</evidence>
<dbReference type="InterPro" id="IPR018391">
    <property type="entry name" value="PQQ_b-propeller_rpt"/>
</dbReference>
<proteinExistence type="predicted"/>
<evidence type="ECO:0000256" key="1">
    <source>
        <dbReference type="ARBA" id="ARBA00001946"/>
    </source>
</evidence>
<dbReference type="GO" id="GO:0031505">
    <property type="term" value="P:fungal-type cell wall organization"/>
    <property type="evidence" value="ECO:0007669"/>
    <property type="project" value="EnsemblFungi"/>
</dbReference>
<evidence type="ECO:0000256" key="19">
    <source>
        <dbReference type="SAM" id="MobiDB-lite"/>
    </source>
</evidence>
<feature type="compositionally biased region" description="Basic residues" evidence="19">
    <location>
        <begin position="500"/>
        <end position="515"/>
    </location>
</feature>
<dbReference type="GO" id="GO:0005634">
    <property type="term" value="C:nucleus"/>
    <property type="evidence" value="ECO:0007669"/>
    <property type="project" value="EnsemblFungi"/>
</dbReference>
<dbReference type="PROSITE" id="PS00108">
    <property type="entry name" value="PROTEIN_KINASE_ST"/>
    <property type="match status" value="1"/>
</dbReference>
<evidence type="ECO:0000256" key="17">
    <source>
        <dbReference type="ARBA" id="ARBA00048659"/>
    </source>
</evidence>
<dbReference type="OrthoDB" id="63989at2759"/>
<reference evidence="24" key="1">
    <citation type="submission" date="2016-02" db="EMBL/GenBank/DDBJ databases">
        <title>Comparative genomics of biotechnologically important yeasts.</title>
        <authorList>
            <consortium name="DOE Joint Genome Institute"/>
            <person name="Riley R."/>
            <person name="Haridas S."/>
            <person name="Wolfe K.H."/>
            <person name="Lopes M.R."/>
            <person name="Hittinger C.T."/>
            <person name="Goker M."/>
            <person name="Salamov A."/>
            <person name="Wisecaver J."/>
            <person name="Long T.M."/>
            <person name="Aerts A.L."/>
            <person name="Barry K."/>
            <person name="Choi C."/>
            <person name="Clum A."/>
            <person name="Coughlan A.Y."/>
            <person name="Deshpande S."/>
            <person name="Douglass A.P."/>
            <person name="Hanson S.J."/>
            <person name="Klenk H.-P."/>
            <person name="Labutti K."/>
            <person name="Lapidus A."/>
            <person name="Lindquist E."/>
            <person name="Lipzen A."/>
            <person name="Meier-Kolthoff J.P."/>
            <person name="Ohm R.A."/>
            <person name="Otillar R.P."/>
            <person name="Pangilinan J."/>
            <person name="Peng Y."/>
            <person name="Rokas A."/>
            <person name="Rosa C.A."/>
            <person name="Scheuner C."/>
            <person name="Sibirny A.A."/>
            <person name="Slot J.C."/>
            <person name="Stielow J.B."/>
            <person name="Sun H."/>
            <person name="Kurtzman C.P."/>
            <person name="Blackwell M."/>
            <person name="Jeffries T.W."/>
            <person name="Grigoriev I.V."/>
        </authorList>
    </citation>
    <scope>NUCLEOTIDE SEQUENCE [LARGE SCALE GENOMIC DNA]</scope>
    <source>
        <strain evidence="24">NRRL Y-17796</strain>
    </source>
</reference>
<evidence type="ECO:0000256" key="10">
    <source>
        <dbReference type="ARBA" id="ARBA00022777"/>
    </source>
</evidence>
<evidence type="ECO:0000256" key="11">
    <source>
        <dbReference type="ARBA" id="ARBA00022801"/>
    </source>
</evidence>
<dbReference type="FunFam" id="3.30.200.20:FF:000077">
    <property type="entry name" value="Putative Serine/threonine-protein kinase/endoribonuclease IRE1"/>
    <property type="match status" value="1"/>
</dbReference>
<dbReference type="GO" id="GO:0046872">
    <property type="term" value="F:metal ion binding"/>
    <property type="evidence" value="ECO:0007669"/>
    <property type="project" value="UniProtKB-KW"/>
</dbReference>
<dbReference type="PROSITE" id="PS50011">
    <property type="entry name" value="PROTEIN_KINASE_DOM"/>
    <property type="match status" value="1"/>
</dbReference>
<dbReference type="InterPro" id="IPR045133">
    <property type="entry name" value="IRE1/2-like"/>
</dbReference>
<dbReference type="GO" id="GO:0016787">
    <property type="term" value="F:hydrolase activity"/>
    <property type="evidence" value="ECO:0007669"/>
    <property type="project" value="UniProtKB-KW"/>
</dbReference>
<feature type="domain" description="KEN" evidence="22">
    <location>
        <begin position="852"/>
        <end position="983"/>
    </location>
</feature>
<dbReference type="InterPro" id="IPR015943">
    <property type="entry name" value="WD40/YVTN_repeat-like_dom_sf"/>
</dbReference>
<sequence length="983" mass="109779">MKLSVAYFLSLILARVVLCSFWNVLGSSSDSDSDIAQPGGSLIEADKTAPNGNLPIPPLRDLNDWRLDRTFLVATTDGSLHARDRVSGKLLWTIPGDRPLVSTYTKVEPSIDPEADPIWMVEPCKDGRLYAFDYKSGLSRLPVSVSKLVSGAPFSLVSSNRVYTGSKHSTMYSIDLDSGAIIRTYGSHLSNAGSESNVHSNAVMISKVTYDLQIHIHDDPLKSWNITFSHWSVDNSDLDLAMQHTTPRDAIQILSISDGSLMAIDRRKDEVRWSEATESLAVAFFDVFADTNDLRTKGYKSIVLPHPIPPPFTDLNSQVDSALVTYAGNETWVVYSDELFPALVQTSSPAPWINNRNSYIYSGLPHLLTGVHPVKAYDSRTQSVVLPNLPSADVTNIPGIEGSVYPVQSQSLLSSILSLIKASVVLLVFVASLLGTMHYLKYIDLSPWKAPASLALENTVNFLLKLYSKYVSRSKTRLSVQFAPDLIPPRATDGETNAQAKKRKRGSRGGKRNKSKTSSNDLGDDDDNVLTKVDNSLLKSGSLKVTDQVLGYGSHGTVVYKGYFESREVAVKRMLVDFYDIASQEVSLLQDSDEHPNVVRYYCRQQSDKFLFIALELCSGSLQEAVETDKLSSSGFDTADPHLLLYQLASGLDYLHSLNVAHRDLKPQNILVTRSRVKQSMGSSYQMDNTDIRLVISDFGLCKRLEDDQTSFGATTANAAGTAGWRAPELLTHNSSASVSTESELTSDSTDMRKIDENDQTQGVTRKATKAIDIFSLGCIFYFVLSRGDHPFGNKYLREGNILANDYNLSALDILVDERYEAHDLIERMISFDPKRRPKSHAVVVHPYFWSNQKKLDFLLEVSDRLEYEIRDPPSPLLVKLESGAQDVIGLDWISKMEKNFVEDLEKYRKYSGSRILDLLRALRNKKHHFQDLPQNVQETLGTPPAGFLRYFTRKFPKLLIYIYYFVVEELADEQTLKPFVST</sequence>
<keyword evidence="7" id="KW-0479">Metal-binding</keyword>
<dbReference type="Gene3D" id="3.30.200.20">
    <property type="entry name" value="Phosphorylase Kinase, domain 1"/>
    <property type="match status" value="1"/>
</dbReference>
<dbReference type="GO" id="GO:0036498">
    <property type="term" value="P:IRE1-mediated unfolded protein response"/>
    <property type="evidence" value="ECO:0007669"/>
    <property type="project" value="EnsemblFungi"/>
</dbReference>
<comment type="catalytic activity">
    <reaction evidence="17">
        <text>L-threonyl-[protein] + ATP = O-phospho-L-threonyl-[protein] + ADP + H(+)</text>
        <dbReference type="Rhea" id="RHEA:46608"/>
        <dbReference type="Rhea" id="RHEA-COMP:11060"/>
        <dbReference type="Rhea" id="RHEA-COMP:11605"/>
        <dbReference type="ChEBI" id="CHEBI:15378"/>
        <dbReference type="ChEBI" id="CHEBI:30013"/>
        <dbReference type="ChEBI" id="CHEBI:30616"/>
        <dbReference type="ChEBI" id="CHEBI:61977"/>
        <dbReference type="ChEBI" id="CHEBI:456216"/>
        <dbReference type="EC" id="2.7.11.1"/>
    </reaction>
    <physiologicalReaction direction="left-to-right" evidence="17">
        <dbReference type="Rhea" id="RHEA:46609"/>
    </physiologicalReaction>
</comment>
<keyword evidence="24" id="KW-1185">Reference proteome</keyword>
<evidence type="ECO:0000259" key="21">
    <source>
        <dbReference type="PROSITE" id="PS50011"/>
    </source>
</evidence>
<keyword evidence="10" id="KW-0418">Kinase</keyword>
<feature type="region of interest" description="Disordered" evidence="19">
    <location>
        <begin position="29"/>
        <end position="49"/>
    </location>
</feature>
<dbReference type="SMART" id="SM00220">
    <property type="entry name" value="S_TKc"/>
    <property type="match status" value="1"/>
</dbReference>
<dbReference type="Proteomes" id="UP000095023">
    <property type="component" value="Unassembled WGS sequence"/>
</dbReference>
<evidence type="ECO:0000256" key="20">
    <source>
        <dbReference type="SAM" id="SignalP"/>
    </source>
</evidence>
<evidence type="ECO:0000256" key="7">
    <source>
        <dbReference type="ARBA" id="ARBA00022723"/>
    </source>
</evidence>
<dbReference type="InterPro" id="IPR008271">
    <property type="entry name" value="Ser/Thr_kinase_AS"/>
</dbReference>
<dbReference type="FunFam" id="1.20.1440.180:FF:000002">
    <property type="entry name" value="Serine/threonine-protein kinase/endoribonuclease IRE1"/>
    <property type="match status" value="1"/>
</dbReference>
<dbReference type="Pfam" id="PF06479">
    <property type="entry name" value="Ribonuc_2-5A"/>
    <property type="match status" value="1"/>
</dbReference>
<dbReference type="PROSITE" id="PS51392">
    <property type="entry name" value="KEN"/>
    <property type="match status" value="1"/>
</dbReference>
<feature type="signal peptide" evidence="20">
    <location>
        <begin position="1"/>
        <end position="19"/>
    </location>
</feature>
<protein>
    <recommendedName>
        <fullName evidence="3">non-specific serine/threonine protein kinase</fullName>
        <ecNumber evidence="3">2.7.11.1</ecNumber>
    </recommendedName>
</protein>
<dbReference type="GO" id="GO:0004521">
    <property type="term" value="F:RNA endonuclease activity"/>
    <property type="evidence" value="ECO:0007669"/>
    <property type="project" value="EnsemblFungi"/>
</dbReference>
<dbReference type="GO" id="GO:0070059">
    <property type="term" value="P:intrinsic apoptotic signaling pathway in response to endoplasmic reticulum stress"/>
    <property type="evidence" value="ECO:0007669"/>
    <property type="project" value="TreeGrafter"/>
</dbReference>
<dbReference type="Gene3D" id="1.10.510.10">
    <property type="entry name" value="Transferase(Phosphotransferase) domain 1"/>
    <property type="match status" value="1"/>
</dbReference>
<dbReference type="GO" id="GO:0006020">
    <property type="term" value="P:inositol metabolic process"/>
    <property type="evidence" value="ECO:0007669"/>
    <property type="project" value="EnsemblFungi"/>
</dbReference>
<evidence type="ECO:0000256" key="12">
    <source>
        <dbReference type="ARBA" id="ARBA00022840"/>
    </source>
</evidence>
<comment type="subcellular location">
    <subcellularLocation>
        <location evidence="2">Membrane</location>
        <topology evidence="2">Single-pass type I membrane protein</topology>
    </subcellularLocation>
</comment>
<keyword evidence="6" id="KW-0812">Transmembrane</keyword>
<feature type="domain" description="Protein kinase" evidence="21">
    <location>
        <begin position="544"/>
        <end position="849"/>
    </location>
</feature>
<evidence type="ECO:0000256" key="2">
    <source>
        <dbReference type="ARBA" id="ARBA00004479"/>
    </source>
</evidence>
<evidence type="ECO:0000256" key="14">
    <source>
        <dbReference type="ARBA" id="ARBA00022989"/>
    </source>
</evidence>
<gene>
    <name evidence="23" type="ORF">CANCADRAFT_140799</name>
</gene>